<dbReference type="EMBL" id="FOIA01000006">
    <property type="protein sequence ID" value="SES89286.1"/>
    <property type="molecule type" value="Genomic_DNA"/>
</dbReference>
<evidence type="ECO:0000259" key="2">
    <source>
        <dbReference type="Pfam" id="PF01464"/>
    </source>
</evidence>
<dbReference type="InterPro" id="IPR008258">
    <property type="entry name" value="Transglycosylase_SLT_dom_1"/>
</dbReference>
<dbReference type="Gene3D" id="1.10.530.10">
    <property type="match status" value="1"/>
</dbReference>
<proteinExistence type="inferred from homology"/>
<keyword evidence="4" id="KW-1185">Reference proteome</keyword>
<evidence type="ECO:0000313" key="3">
    <source>
        <dbReference type="EMBL" id="SES89286.1"/>
    </source>
</evidence>
<reference evidence="4" key="1">
    <citation type="submission" date="2016-10" db="EMBL/GenBank/DDBJ databases">
        <authorList>
            <person name="Varghese N."/>
            <person name="Submissions S."/>
        </authorList>
    </citation>
    <scope>NUCLEOTIDE SEQUENCE [LARGE SCALE GENOMIC DNA]</scope>
    <source>
        <strain evidence="4">Nm71</strain>
    </source>
</reference>
<dbReference type="SUPFAM" id="SSF53955">
    <property type="entry name" value="Lysozyme-like"/>
    <property type="match status" value="1"/>
</dbReference>
<dbReference type="InterPro" id="IPR006597">
    <property type="entry name" value="Sel1-like"/>
</dbReference>
<dbReference type="InterPro" id="IPR023346">
    <property type="entry name" value="Lysozyme-like_dom_sf"/>
</dbReference>
<dbReference type="InterPro" id="IPR011990">
    <property type="entry name" value="TPR-like_helical_dom_sf"/>
</dbReference>
<dbReference type="SUPFAM" id="SSF81901">
    <property type="entry name" value="HCP-like"/>
    <property type="match status" value="1"/>
</dbReference>
<feature type="domain" description="Transglycosylase SLT" evidence="2">
    <location>
        <begin position="198"/>
        <end position="303"/>
    </location>
</feature>
<dbReference type="SMART" id="SM00671">
    <property type="entry name" value="SEL1"/>
    <property type="match status" value="2"/>
</dbReference>
<dbReference type="Pfam" id="PF01464">
    <property type="entry name" value="SLT"/>
    <property type="match status" value="1"/>
</dbReference>
<dbReference type="Proteomes" id="UP000199345">
    <property type="component" value="Unassembled WGS sequence"/>
</dbReference>
<organism evidence="3 4">
    <name type="scientific">Nitrosomonas marina</name>
    <dbReference type="NCBI Taxonomy" id="917"/>
    <lineage>
        <taxon>Bacteria</taxon>
        <taxon>Pseudomonadati</taxon>
        <taxon>Pseudomonadota</taxon>
        <taxon>Betaproteobacteria</taxon>
        <taxon>Nitrosomonadales</taxon>
        <taxon>Nitrosomonadaceae</taxon>
        <taxon>Nitrosomonas</taxon>
    </lineage>
</organism>
<evidence type="ECO:0000256" key="1">
    <source>
        <dbReference type="ARBA" id="ARBA00007734"/>
    </source>
</evidence>
<sequence length="336" mass="37692">MQIASTILKRRRHSRFLSDTVRKMRQYAAQFNSVKGKQLKIMHLHKLILLIIITGGLALWGTANANNVPLILKKHLSKEPINKAKVLVAMAKQHEHAEGVPRDYNRAMELYCKAAEQGYDEALYSLGWMYANGRGVSRNDGIAVQLFTLAAEKGHSQANTMIRYLETAQEPELPDCLQSIANTSTVDYSDKPFFDLVLKLAPEYNLDPNLVMAIIAVESAFNEQAVSHKNAQGLMQLIPATAERFAVKNIFDAEENIRGGMAYLRWLLAFFKGDVTLAVAAYNAGEGAVEKYQGIPPFTETQNYVKKIQAQYAQLTHPYEPDIVHRHAVIALSEYK</sequence>
<dbReference type="CDD" id="cd00254">
    <property type="entry name" value="LT-like"/>
    <property type="match status" value="1"/>
</dbReference>
<accession>A0A1I0A578</accession>
<comment type="similarity">
    <text evidence="1">Belongs to the transglycosylase Slt family.</text>
</comment>
<dbReference type="Pfam" id="PF08238">
    <property type="entry name" value="Sel1"/>
    <property type="match status" value="2"/>
</dbReference>
<evidence type="ECO:0000313" key="4">
    <source>
        <dbReference type="Proteomes" id="UP000199345"/>
    </source>
</evidence>
<protein>
    <submittedName>
        <fullName evidence="3">Sel1 repeat-containing protein</fullName>
    </submittedName>
</protein>
<dbReference type="Gene3D" id="1.25.40.10">
    <property type="entry name" value="Tetratricopeptide repeat domain"/>
    <property type="match status" value="1"/>
</dbReference>
<gene>
    <name evidence="3" type="ORF">SAMN05216326_10645</name>
</gene>
<name>A0A1I0A578_9PROT</name>
<dbReference type="AlphaFoldDB" id="A0A1I0A578"/>
<dbReference type="PANTHER" id="PTHR37423">
    <property type="entry name" value="SOLUBLE LYTIC MUREIN TRANSGLYCOSYLASE-RELATED"/>
    <property type="match status" value="1"/>
</dbReference>
<dbReference type="PANTHER" id="PTHR37423:SF2">
    <property type="entry name" value="MEMBRANE-BOUND LYTIC MUREIN TRANSGLYCOSYLASE C"/>
    <property type="match status" value="1"/>
</dbReference>